<dbReference type="Gene3D" id="3.90.550.10">
    <property type="entry name" value="Spore Coat Polysaccharide Biosynthesis Protein SpsA, Chain A"/>
    <property type="match status" value="1"/>
</dbReference>
<proteinExistence type="predicted"/>
<evidence type="ECO:0000313" key="3">
    <source>
        <dbReference type="Proteomes" id="UP000199516"/>
    </source>
</evidence>
<dbReference type="InterPro" id="IPR029044">
    <property type="entry name" value="Nucleotide-diphossugar_trans"/>
</dbReference>
<dbReference type="EMBL" id="FONT01000002">
    <property type="protein sequence ID" value="SFE52693.1"/>
    <property type="molecule type" value="Genomic_DNA"/>
</dbReference>
<sequence>MKPPVFAIILAAGTSSRMGDIKQMLPLQGKAMLQHVIDKVIKEDFTEIITVVGHEAKRIQAEIEGKDPRFQWKVNPDYKLGQSTSLRCGLETVIKQAESYPCHVMVFLADLPFLLPSTIRDVYTKGIEVAKMEDKPFIVRPSYEDVKGHPVFFGNAENLSMDVLQGDEGGKPLMSQLHKKEILPVTDEGILLDIDHKKEYEMARKRT</sequence>
<evidence type="ECO:0000259" key="1">
    <source>
        <dbReference type="Pfam" id="PF12804"/>
    </source>
</evidence>
<dbReference type="Proteomes" id="UP000199516">
    <property type="component" value="Unassembled WGS sequence"/>
</dbReference>
<dbReference type="OrthoDB" id="285216at2"/>
<dbReference type="SUPFAM" id="SSF53448">
    <property type="entry name" value="Nucleotide-diphospho-sugar transferases"/>
    <property type="match status" value="1"/>
</dbReference>
<reference evidence="2 3" key="1">
    <citation type="submission" date="2016-10" db="EMBL/GenBank/DDBJ databases">
        <authorList>
            <person name="de Groot N.N."/>
        </authorList>
    </citation>
    <scope>NUCLEOTIDE SEQUENCE [LARGE SCALE GENOMIC DNA]</scope>
    <source>
        <strain evidence="2 3">DSM 23995</strain>
    </source>
</reference>
<dbReference type="Pfam" id="PF12804">
    <property type="entry name" value="NTP_transf_3"/>
    <property type="match status" value="1"/>
</dbReference>
<gene>
    <name evidence="2" type="ORF">SAMN05192532_102163</name>
</gene>
<dbReference type="AlphaFoldDB" id="A0A1I2BBL6"/>
<keyword evidence="2" id="KW-0548">Nucleotidyltransferase</keyword>
<dbReference type="CDD" id="cd04182">
    <property type="entry name" value="GT_2_like_f"/>
    <property type="match status" value="1"/>
</dbReference>
<feature type="domain" description="MobA-like NTP transferase" evidence="1">
    <location>
        <begin position="7"/>
        <end position="178"/>
    </location>
</feature>
<dbReference type="RefSeq" id="WP_091658332.1">
    <property type="nucleotide sequence ID" value="NZ_FONT01000002.1"/>
</dbReference>
<keyword evidence="2" id="KW-0808">Transferase</keyword>
<dbReference type="InterPro" id="IPR025877">
    <property type="entry name" value="MobA-like_NTP_Trfase"/>
</dbReference>
<dbReference type="PANTHER" id="PTHR43777">
    <property type="entry name" value="MOLYBDENUM COFACTOR CYTIDYLYLTRANSFERASE"/>
    <property type="match status" value="1"/>
</dbReference>
<organism evidence="2 3">
    <name type="scientific">Alteribacillus iranensis</name>
    <dbReference type="NCBI Taxonomy" id="930128"/>
    <lineage>
        <taxon>Bacteria</taxon>
        <taxon>Bacillati</taxon>
        <taxon>Bacillota</taxon>
        <taxon>Bacilli</taxon>
        <taxon>Bacillales</taxon>
        <taxon>Bacillaceae</taxon>
        <taxon>Alteribacillus</taxon>
    </lineage>
</organism>
<dbReference type="PANTHER" id="PTHR43777:SF1">
    <property type="entry name" value="MOLYBDENUM COFACTOR CYTIDYLYLTRANSFERASE"/>
    <property type="match status" value="1"/>
</dbReference>
<name>A0A1I2BBL6_9BACI</name>
<dbReference type="GO" id="GO:0016779">
    <property type="term" value="F:nucleotidyltransferase activity"/>
    <property type="evidence" value="ECO:0007669"/>
    <property type="project" value="UniProtKB-KW"/>
</dbReference>
<accession>A0A1I2BBL6</accession>
<evidence type="ECO:0000313" key="2">
    <source>
        <dbReference type="EMBL" id="SFE52693.1"/>
    </source>
</evidence>
<protein>
    <submittedName>
        <fullName evidence="2">Molybdenum cofactor cytidylyltransferase</fullName>
    </submittedName>
</protein>
<keyword evidence="3" id="KW-1185">Reference proteome</keyword>
<dbReference type="STRING" id="930128.SAMN05192532_102163"/>